<feature type="region of interest" description="Disordered" evidence="3">
    <location>
        <begin position="1"/>
        <end position="41"/>
    </location>
</feature>
<sequence>MESTLSDEKDASIADEVKAKQVTENENAPTSSTPSVPPSTIVDEELDALLNDALQDFGKVPQVQPPANNFSNNSVAHSFGAKGNNEDMNQVWTEEFIKEATAQFEKKMRECLVAQQQGGASSSGTTSLETVAQDLNRVVEAATKAAVGNVVEPSAVMSQINEAMKNVNLNPPVNDGDFNEDELAKLMSSFGMGGGGEGDDSELDEFLPFMTNFMQKLLSKDLLYPVLTDIVDRYPEWLADNRSKISGEDFDKYNNQYGYMKLICEEYASETPTDNDETKRKRFDRISELMIKIQCCGSPPKDLIGDDGAFPNMDPAAAFASMGMSGAGVGGPGGDQCSIV</sequence>
<dbReference type="Pfam" id="PF04614">
    <property type="entry name" value="Pex19"/>
    <property type="match status" value="1"/>
</dbReference>
<dbReference type="OMA" id="YEPMKEM"/>
<organism evidence="4 5">
    <name type="scientific">Folsomia candida</name>
    <name type="common">Springtail</name>
    <dbReference type="NCBI Taxonomy" id="158441"/>
    <lineage>
        <taxon>Eukaryota</taxon>
        <taxon>Metazoa</taxon>
        <taxon>Ecdysozoa</taxon>
        <taxon>Arthropoda</taxon>
        <taxon>Hexapoda</taxon>
        <taxon>Collembola</taxon>
        <taxon>Entomobryomorpha</taxon>
        <taxon>Isotomoidea</taxon>
        <taxon>Isotomidae</taxon>
        <taxon>Proisotominae</taxon>
        <taxon>Folsomia</taxon>
    </lineage>
</organism>
<evidence type="ECO:0000256" key="1">
    <source>
        <dbReference type="ARBA" id="ARBA00006326"/>
    </source>
</evidence>
<dbReference type="Gene3D" id="1.20.120.900">
    <property type="entry name" value="Pex19, mPTS binding domain"/>
    <property type="match status" value="1"/>
</dbReference>
<dbReference type="PANTHER" id="PTHR12774">
    <property type="entry name" value="PEROXISOMAL BIOGENESIS FACTOR 19"/>
    <property type="match status" value="1"/>
</dbReference>
<dbReference type="Proteomes" id="UP000198287">
    <property type="component" value="Unassembled WGS sequence"/>
</dbReference>
<evidence type="ECO:0000313" key="5">
    <source>
        <dbReference type="Proteomes" id="UP000198287"/>
    </source>
</evidence>
<evidence type="ECO:0000256" key="3">
    <source>
        <dbReference type="SAM" id="MobiDB-lite"/>
    </source>
</evidence>
<protein>
    <recommendedName>
        <fullName evidence="2">Peroxin-19</fullName>
    </recommendedName>
</protein>
<dbReference type="AlphaFoldDB" id="A0A226ET99"/>
<dbReference type="PANTHER" id="PTHR12774:SF2">
    <property type="entry name" value="PEROXISOMAL BIOGENESIS FACTOR 19"/>
    <property type="match status" value="1"/>
</dbReference>
<dbReference type="STRING" id="158441.A0A226ET99"/>
<feature type="compositionally biased region" description="Basic and acidic residues" evidence="3">
    <location>
        <begin position="1"/>
        <end position="23"/>
    </location>
</feature>
<comment type="similarity">
    <text evidence="1">Belongs to the peroxin-19 family.</text>
</comment>
<dbReference type="InterPro" id="IPR038322">
    <property type="entry name" value="Pex19_C_sf"/>
</dbReference>
<feature type="compositionally biased region" description="Low complexity" evidence="3">
    <location>
        <begin position="29"/>
        <end position="40"/>
    </location>
</feature>
<name>A0A226ET99_FOLCA</name>
<evidence type="ECO:0000313" key="4">
    <source>
        <dbReference type="EMBL" id="OXA60438.1"/>
    </source>
</evidence>
<dbReference type="InterPro" id="IPR006708">
    <property type="entry name" value="Pex19"/>
</dbReference>
<evidence type="ECO:0000256" key="2">
    <source>
        <dbReference type="ARBA" id="ARBA00029688"/>
    </source>
</evidence>
<gene>
    <name evidence="4" type="ORF">Fcan01_05227</name>
</gene>
<keyword evidence="5" id="KW-1185">Reference proteome</keyword>
<proteinExistence type="inferred from homology"/>
<comment type="caution">
    <text evidence="4">The sequence shown here is derived from an EMBL/GenBank/DDBJ whole genome shotgun (WGS) entry which is preliminary data.</text>
</comment>
<dbReference type="GO" id="GO:0045046">
    <property type="term" value="P:protein import into peroxisome membrane"/>
    <property type="evidence" value="ECO:0007669"/>
    <property type="project" value="TreeGrafter"/>
</dbReference>
<dbReference type="OrthoDB" id="21292at2759"/>
<accession>A0A226ET99</accession>
<dbReference type="GO" id="GO:0005778">
    <property type="term" value="C:peroxisomal membrane"/>
    <property type="evidence" value="ECO:0007669"/>
    <property type="project" value="TreeGrafter"/>
</dbReference>
<dbReference type="EMBL" id="LNIX01000002">
    <property type="protein sequence ID" value="OXA60438.1"/>
    <property type="molecule type" value="Genomic_DNA"/>
</dbReference>
<reference evidence="4 5" key="1">
    <citation type="submission" date="2015-12" db="EMBL/GenBank/DDBJ databases">
        <title>The genome of Folsomia candida.</title>
        <authorList>
            <person name="Faddeeva A."/>
            <person name="Derks M.F."/>
            <person name="Anvar Y."/>
            <person name="Smit S."/>
            <person name="Van Straalen N."/>
            <person name="Roelofs D."/>
        </authorList>
    </citation>
    <scope>NUCLEOTIDE SEQUENCE [LARGE SCALE GENOMIC DNA]</scope>
    <source>
        <strain evidence="4 5">VU population</strain>
        <tissue evidence="4">Whole body</tissue>
    </source>
</reference>
<dbReference type="GO" id="GO:0033328">
    <property type="term" value="F:peroxisome membrane targeting sequence binding"/>
    <property type="evidence" value="ECO:0007669"/>
    <property type="project" value="TreeGrafter"/>
</dbReference>